<comment type="caution">
    <text evidence="3">The sequence shown here is derived from an EMBL/GenBank/DDBJ whole genome shotgun (WGS) entry which is preliminary data.</text>
</comment>
<dbReference type="PANTHER" id="PTHR43734">
    <property type="entry name" value="PHYTOENE DESATURASE"/>
    <property type="match status" value="1"/>
</dbReference>
<evidence type="ECO:0000256" key="1">
    <source>
        <dbReference type="SAM" id="SignalP"/>
    </source>
</evidence>
<feature type="signal peptide" evidence="1">
    <location>
        <begin position="1"/>
        <end position="21"/>
    </location>
</feature>
<gene>
    <name evidence="3" type="ORF">DY240_09420</name>
</gene>
<protein>
    <submittedName>
        <fullName evidence="3">NAD(P)/FAD-dependent oxidoreductase</fullName>
    </submittedName>
</protein>
<dbReference type="AlphaFoldDB" id="A0A418KT56"/>
<dbReference type="Gene3D" id="3.50.50.60">
    <property type="entry name" value="FAD/NAD(P)-binding domain"/>
    <property type="match status" value="2"/>
</dbReference>
<dbReference type="EMBL" id="QUAL01000085">
    <property type="protein sequence ID" value="RIQ28149.1"/>
    <property type="molecule type" value="Genomic_DNA"/>
</dbReference>
<sequence length="383" mass="39568">MARVAVVGAGLAGLCSALALADFGHDVTVLESGPAPGGQLAFGPQPFTLPAVLRDLFRKTGRPLERELDVVPVEPAVRWVFADGIEVAVPNASPSGARRALDDAFGPGTGAQWDAVVAHGDRSWRELRPLVLGHAGAKPARSAGTLRDVAASLREPRLRAVLESYATRHGADPATAPAALTVLPYLEQTFGVWTVSEGLAGLVGVLAARAAERGATFRYDMPAAGPALDGRRVAGVTLAGGDTVPADTVVWTAPARLLPDGIAVDRRGLFARRRDHDDAPPAAVRTVVTQEQAQPTATPSIRFPADAGPATVTYDTPEGRVEHLAPSAVHGAAAGRVTAIFRRPGNVTRIRGLYLAGAGAHPGPGIPLVAQSAAIVTDLIGRA</sequence>
<keyword evidence="1" id="KW-0732">Signal</keyword>
<evidence type="ECO:0000259" key="2">
    <source>
        <dbReference type="Pfam" id="PF01266"/>
    </source>
</evidence>
<feature type="domain" description="FAD dependent oxidoreductase" evidence="2">
    <location>
        <begin position="3"/>
        <end position="255"/>
    </location>
</feature>
<dbReference type="OrthoDB" id="9774675at2"/>
<dbReference type="Proteomes" id="UP000284057">
    <property type="component" value="Unassembled WGS sequence"/>
</dbReference>
<proteinExistence type="predicted"/>
<dbReference type="Pfam" id="PF01266">
    <property type="entry name" value="DAO"/>
    <property type="match status" value="1"/>
</dbReference>
<evidence type="ECO:0000313" key="4">
    <source>
        <dbReference type="Proteomes" id="UP000284057"/>
    </source>
</evidence>
<organism evidence="3 4">
    <name type="scientific">Jiangella rhizosphaerae</name>
    <dbReference type="NCBI Taxonomy" id="2293569"/>
    <lineage>
        <taxon>Bacteria</taxon>
        <taxon>Bacillati</taxon>
        <taxon>Actinomycetota</taxon>
        <taxon>Actinomycetes</taxon>
        <taxon>Jiangellales</taxon>
        <taxon>Jiangellaceae</taxon>
        <taxon>Jiangella</taxon>
    </lineage>
</organism>
<keyword evidence="4" id="KW-1185">Reference proteome</keyword>
<dbReference type="InterPro" id="IPR006076">
    <property type="entry name" value="FAD-dep_OxRdtase"/>
</dbReference>
<dbReference type="SUPFAM" id="SSF51905">
    <property type="entry name" value="FAD/NAD(P)-binding domain"/>
    <property type="match status" value="1"/>
</dbReference>
<feature type="chain" id="PRO_5019416938" evidence="1">
    <location>
        <begin position="22"/>
        <end position="383"/>
    </location>
</feature>
<evidence type="ECO:0000313" key="3">
    <source>
        <dbReference type="EMBL" id="RIQ28149.1"/>
    </source>
</evidence>
<dbReference type="InterPro" id="IPR036188">
    <property type="entry name" value="FAD/NAD-bd_sf"/>
</dbReference>
<name>A0A418KT56_9ACTN</name>
<dbReference type="PANTHER" id="PTHR43734:SF1">
    <property type="entry name" value="PHYTOENE DESATURASE"/>
    <property type="match status" value="1"/>
</dbReference>
<dbReference type="RefSeq" id="WP_119659675.1">
    <property type="nucleotide sequence ID" value="NZ_QUAL01000085.1"/>
</dbReference>
<accession>A0A418KT56</accession>
<reference evidence="3 4" key="1">
    <citation type="submission" date="2018-09" db="EMBL/GenBank/DDBJ databases">
        <title>Isolation, diversity and antifungal activity of actinobacteria from wheat.</title>
        <authorList>
            <person name="Han C."/>
        </authorList>
    </citation>
    <scope>NUCLEOTIDE SEQUENCE [LARGE SCALE GENOMIC DNA]</scope>
    <source>
        <strain evidence="3 4">NEAU-YY265</strain>
    </source>
</reference>